<dbReference type="Proteomes" id="UP001317629">
    <property type="component" value="Plasmid pSS37A-Re-2"/>
</dbReference>
<evidence type="ECO:0000313" key="3">
    <source>
        <dbReference type="EMBL" id="BDV36355.1"/>
    </source>
</evidence>
<sequence length="656" mass="72500">MTTKNQSESTKEPVSAIRLSQLRADPENVRRYESDAGIEGLAATIQTMGLLQNLTVRRPRPGEKAPKNCYFVTAGNRRLKALNLLKSKKASVDGVPVTADFLVRVREIDETAASATEVSLIENTSRENMHPADAIEAYGRLAREEGLTPEAIADRHGVSHMTVRRRLKLANVSPNLLAELRKDAITLEQLQALALTDDHAAQEAAWFDAQEWQRDPDELRAALSPEAALASDKMARFVTVEVYEQLGGVVLRDLFDDDESRIRLTDRTLLHRLAAAKLEQEAEAMRGEGWKWVETATEYNYHSGGLSRIYPKETDPSPEDAKRIDVIDARLQEIEIDAESIEDDAAENRLFKERDDLEDERAAIMDRYTAYDSAEMATAGVIVTIDYSGALRIERGVVKPGDRKEAARLANGSTGAAADEAPAANLTDALVFDLTTTRSAALACELAKRPDVALAALVHNLALDAFYHQSYASSLGLRAGVPVRTLKADDPANAKPFETLDALAADWRAKLPSRAADLWAWCLDAKPQELSNLMAYLLAAQIDAAKRPYTDQIAQAIDFDMADYWRPSKDFGKRVSKKYMADALREAGREEWEAKNILDVQKADAVSLFVEKMKDARWLPGPLKTTLAPANDIEGDDEAEADDERANDEPFPLAAE</sequence>
<protein>
    <submittedName>
        <fullName evidence="3">Chromosome partitioning protein ParB</fullName>
    </submittedName>
</protein>
<gene>
    <name evidence="3" type="ORF">SS37A_38850</name>
</gene>
<dbReference type="InterPro" id="IPR003115">
    <property type="entry name" value="ParB_N"/>
</dbReference>
<accession>A0ABM8EE90</accession>
<feature type="compositionally biased region" description="Acidic residues" evidence="1">
    <location>
        <begin position="633"/>
        <end position="646"/>
    </location>
</feature>
<dbReference type="PANTHER" id="PTHR33375">
    <property type="entry name" value="CHROMOSOME-PARTITIONING PROTEIN PARB-RELATED"/>
    <property type="match status" value="1"/>
</dbReference>
<dbReference type="Pfam" id="PF02195">
    <property type="entry name" value="ParB_N"/>
    <property type="match status" value="1"/>
</dbReference>
<dbReference type="RefSeq" id="WP_281932663.1">
    <property type="nucleotide sequence ID" value="NZ_AP027144.1"/>
</dbReference>
<evidence type="ECO:0000256" key="1">
    <source>
        <dbReference type="SAM" id="MobiDB-lite"/>
    </source>
</evidence>
<dbReference type="SMART" id="SM00470">
    <property type="entry name" value="ParB"/>
    <property type="match status" value="1"/>
</dbReference>
<keyword evidence="4" id="KW-1185">Reference proteome</keyword>
<reference evidence="3 4" key="1">
    <citation type="journal article" date="2023" name="Int. J. Syst. Evol. Microbiol.">
        <title>Methylocystis iwaonis sp. nov., a type II methane-oxidizing bacterium from surface soil of a rice paddy field in Japan, and emended description of the genus Methylocystis (ex Whittenbury et al. 1970) Bowman et al. 1993.</title>
        <authorList>
            <person name="Kaise H."/>
            <person name="Sawadogo J.B."/>
            <person name="Alam M.S."/>
            <person name="Ueno C."/>
            <person name="Dianou D."/>
            <person name="Shinjo R."/>
            <person name="Asakawa S."/>
        </authorList>
    </citation>
    <scope>NUCLEOTIDE SEQUENCE [LARGE SCALE GENOMIC DNA]</scope>
    <source>
        <strain evidence="3 4">SS37A-Re</strain>
    </source>
</reference>
<dbReference type="Gene3D" id="3.90.1530.30">
    <property type="match status" value="1"/>
</dbReference>
<dbReference type="CDD" id="cd16406">
    <property type="entry name" value="ParB_N_like"/>
    <property type="match status" value="1"/>
</dbReference>
<dbReference type="SUPFAM" id="SSF110849">
    <property type="entry name" value="ParB/Sulfiredoxin"/>
    <property type="match status" value="1"/>
</dbReference>
<organism evidence="3 4">
    <name type="scientific">Methylocystis iwaonis</name>
    <dbReference type="NCBI Taxonomy" id="2885079"/>
    <lineage>
        <taxon>Bacteria</taxon>
        <taxon>Pseudomonadati</taxon>
        <taxon>Pseudomonadota</taxon>
        <taxon>Alphaproteobacteria</taxon>
        <taxon>Hyphomicrobiales</taxon>
        <taxon>Methylocystaceae</taxon>
        <taxon>Methylocystis</taxon>
    </lineage>
</organism>
<dbReference type="InterPro" id="IPR036086">
    <property type="entry name" value="ParB/Sulfiredoxin_sf"/>
</dbReference>
<feature type="region of interest" description="Disordered" evidence="1">
    <location>
        <begin position="621"/>
        <end position="656"/>
    </location>
</feature>
<evidence type="ECO:0000313" key="4">
    <source>
        <dbReference type="Proteomes" id="UP001317629"/>
    </source>
</evidence>
<keyword evidence="3" id="KW-0614">Plasmid</keyword>
<dbReference type="InterPro" id="IPR041468">
    <property type="entry name" value="HTH_ParB/Spo0J"/>
</dbReference>
<dbReference type="SUPFAM" id="SSF109709">
    <property type="entry name" value="KorB DNA-binding domain-like"/>
    <property type="match status" value="1"/>
</dbReference>
<geneLocation type="plasmid" evidence="3 4">
    <name>pSS37A-Re-2</name>
</geneLocation>
<dbReference type="Pfam" id="PF17762">
    <property type="entry name" value="HTH_ParB"/>
    <property type="match status" value="1"/>
</dbReference>
<dbReference type="PANTHER" id="PTHR33375:SF7">
    <property type="entry name" value="CHROMOSOME 2-PARTITIONING PROTEIN PARB-RELATED"/>
    <property type="match status" value="1"/>
</dbReference>
<feature type="domain" description="ParB-like N-terminal" evidence="2">
    <location>
        <begin position="15"/>
        <end position="124"/>
    </location>
</feature>
<dbReference type="InterPro" id="IPR050336">
    <property type="entry name" value="Chromosome_partition/occlusion"/>
</dbReference>
<proteinExistence type="predicted"/>
<dbReference type="Gene3D" id="1.10.10.2830">
    <property type="match status" value="1"/>
</dbReference>
<dbReference type="EMBL" id="AP027144">
    <property type="protein sequence ID" value="BDV36355.1"/>
    <property type="molecule type" value="Genomic_DNA"/>
</dbReference>
<evidence type="ECO:0000259" key="2">
    <source>
        <dbReference type="SMART" id="SM00470"/>
    </source>
</evidence>
<name>A0ABM8EE90_9HYPH</name>